<dbReference type="AlphaFoldDB" id="A0A9P7UKI8"/>
<keyword evidence="3" id="KW-1185">Reference proteome</keyword>
<feature type="region of interest" description="Disordered" evidence="1">
    <location>
        <begin position="124"/>
        <end position="185"/>
    </location>
</feature>
<reference evidence="2" key="1">
    <citation type="journal article" date="2021" name="Genome Biol. Evol.">
        <title>The assembled and annotated genome of the fairy-ring fungus Marasmius oreades.</title>
        <authorList>
            <person name="Hiltunen M."/>
            <person name="Ament-Velasquez S.L."/>
            <person name="Johannesson H."/>
        </authorList>
    </citation>
    <scope>NUCLEOTIDE SEQUENCE</scope>
    <source>
        <strain evidence="2">03SP1</strain>
    </source>
</reference>
<feature type="region of interest" description="Disordered" evidence="1">
    <location>
        <begin position="1"/>
        <end position="40"/>
    </location>
</feature>
<evidence type="ECO:0000313" key="2">
    <source>
        <dbReference type="EMBL" id="KAG7086402.1"/>
    </source>
</evidence>
<dbReference type="RefSeq" id="XP_043002873.1">
    <property type="nucleotide sequence ID" value="XM_043159273.1"/>
</dbReference>
<comment type="caution">
    <text evidence="2">The sequence shown here is derived from an EMBL/GenBank/DDBJ whole genome shotgun (WGS) entry which is preliminary data.</text>
</comment>
<feature type="region of interest" description="Disordered" evidence="1">
    <location>
        <begin position="339"/>
        <end position="387"/>
    </location>
</feature>
<organism evidence="2 3">
    <name type="scientific">Marasmius oreades</name>
    <name type="common">fairy-ring Marasmius</name>
    <dbReference type="NCBI Taxonomy" id="181124"/>
    <lineage>
        <taxon>Eukaryota</taxon>
        <taxon>Fungi</taxon>
        <taxon>Dikarya</taxon>
        <taxon>Basidiomycota</taxon>
        <taxon>Agaricomycotina</taxon>
        <taxon>Agaricomycetes</taxon>
        <taxon>Agaricomycetidae</taxon>
        <taxon>Agaricales</taxon>
        <taxon>Marasmiineae</taxon>
        <taxon>Marasmiaceae</taxon>
        <taxon>Marasmius</taxon>
    </lineage>
</organism>
<name>A0A9P7UKI8_9AGAR</name>
<feature type="compositionally biased region" description="Low complexity" evidence="1">
    <location>
        <begin position="10"/>
        <end position="40"/>
    </location>
</feature>
<accession>A0A9P7UKI8</accession>
<evidence type="ECO:0000256" key="1">
    <source>
        <dbReference type="SAM" id="MobiDB-lite"/>
    </source>
</evidence>
<feature type="compositionally biased region" description="Polar residues" evidence="1">
    <location>
        <begin position="361"/>
        <end position="385"/>
    </location>
</feature>
<proteinExistence type="predicted"/>
<dbReference type="GeneID" id="66071433"/>
<feature type="region of interest" description="Disordered" evidence="1">
    <location>
        <begin position="278"/>
        <end position="325"/>
    </location>
</feature>
<dbReference type="EMBL" id="CM032190">
    <property type="protein sequence ID" value="KAG7086402.1"/>
    <property type="molecule type" value="Genomic_DNA"/>
</dbReference>
<protein>
    <submittedName>
        <fullName evidence="2">Uncharacterized protein</fullName>
    </submittedName>
</protein>
<feature type="compositionally biased region" description="Polar residues" evidence="1">
    <location>
        <begin position="302"/>
        <end position="311"/>
    </location>
</feature>
<evidence type="ECO:0000313" key="3">
    <source>
        <dbReference type="Proteomes" id="UP001049176"/>
    </source>
</evidence>
<sequence>MNHSPAAPYSSATTPRSSLTSSTSGPRTPRTPLTKSDGSAIRASAARASVFDAYLKLGMFEENSPLATWVFNDGRSATSNTTCCDFPSTDTVGSSPQACRFREKSGSRFRERLDSDSPIFVLNNWKEDDDDSGSSRSSKNSKPSGRPLQNRSTASQRQNTISFASNSTTAVVPQQQSNAARRPFSIFRTRRPRISSVSDLSVAGEEVPVTSRKKITKRPPFSRVQTHPPPMPSTVAYRHEIDEDQPLSPLRRPSVTSSSDWEKIDPLSSFDFNTLASTDNPFLHGPQSSTPKSRRYDGPLTESITSSSQVQIPFPSTPPPSPSTLMQRLSAVVTRPFHISSNRGQRHSDSHARPKVHSLRRTQSSVAGDTTAASSRPFLSSTPPSVTIRMHRLTPFMSHS</sequence>
<feature type="compositionally biased region" description="Low complexity" evidence="1">
    <location>
        <begin position="134"/>
        <end position="147"/>
    </location>
</feature>
<dbReference type="Proteomes" id="UP001049176">
    <property type="component" value="Chromosome 10"/>
</dbReference>
<gene>
    <name evidence="2" type="ORF">E1B28_002357</name>
</gene>
<feature type="compositionally biased region" description="Polar residues" evidence="1">
    <location>
        <begin position="278"/>
        <end position="291"/>
    </location>
</feature>
<dbReference type="OrthoDB" id="3051288at2759"/>
<dbReference type="KEGG" id="more:E1B28_002357"/>
<feature type="region of interest" description="Disordered" evidence="1">
    <location>
        <begin position="204"/>
        <end position="262"/>
    </location>
</feature>
<feature type="compositionally biased region" description="Polar residues" evidence="1">
    <location>
        <begin position="149"/>
        <end position="179"/>
    </location>
</feature>